<proteinExistence type="inferred from homology"/>
<dbReference type="InterPro" id="IPR050773">
    <property type="entry name" value="CbxX/CfxQ_RuBisCO_ESX"/>
</dbReference>
<dbReference type="PANTHER" id="PTHR43392:SF2">
    <property type="entry name" value="AAA-TYPE ATPASE FAMILY PROTEIN _ ANKYRIN REPEAT FAMILY PROTEIN"/>
    <property type="match status" value="1"/>
</dbReference>
<keyword evidence="6" id="KW-1185">Reference proteome</keyword>
<dbReference type="EMBL" id="JACHEP010000002">
    <property type="protein sequence ID" value="MBB5323581.1"/>
    <property type="molecule type" value="Genomic_DNA"/>
</dbReference>
<dbReference type="Gene3D" id="3.40.50.300">
    <property type="entry name" value="P-loop containing nucleotide triphosphate hydrolases"/>
    <property type="match status" value="1"/>
</dbReference>
<dbReference type="SUPFAM" id="SSF52540">
    <property type="entry name" value="P-loop containing nucleoside triphosphate hydrolases"/>
    <property type="match status" value="1"/>
</dbReference>
<dbReference type="SMART" id="SM00382">
    <property type="entry name" value="AAA"/>
    <property type="match status" value="1"/>
</dbReference>
<keyword evidence="2" id="KW-0547">Nucleotide-binding</keyword>
<keyword evidence="3" id="KW-0067">ATP-binding</keyword>
<comment type="similarity">
    <text evidence="1">Belongs to the CbxX/CfxQ family.</text>
</comment>
<dbReference type="AlphaFoldDB" id="A0A7W8IPC3"/>
<dbReference type="GO" id="GO:0005524">
    <property type="term" value="F:ATP binding"/>
    <property type="evidence" value="ECO:0007669"/>
    <property type="project" value="UniProtKB-KW"/>
</dbReference>
<protein>
    <submittedName>
        <fullName evidence="5">Stage V sporulation protein K</fullName>
    </submittedName>
</protein>
<dbReference type="PRINTS" id="PR00819">
    <property type="entry name" value="CBXCFQXSUPER"/>
</dbReference>
<dbReference type="FunFam" id="3.40.50.300:FF:000216">
    <property type="entry name" value="Type VII secretion ATPase EccA"/>
    <property type="match status" value="1"/>
</dbReference>
<accession>A0A7W8IPC3</accession>
<dbReference type="InterPro" id="IPR041627">
    <property type="entry name" value="AAA_lid_6"/>
</dbReference>
<evidence type="ECO:0000256" key="2">
    <source>
        <dbReference type="ARBA" id="ARBA00022741"/>
    </source>
</evidence>
<dbReference type="Proteomes" id="UP000520011">
    <property type="component" value="Unassembled WGS sequence"/>
</dbReference>
<name>A0A7W8IPC3_9BACL</name>
<dbReference type="InterPro" id="IPR027417">
    <property type="entry name" value="P-loop_NTPase"/>
</dbReference>
<dbReference type="Pfam" id="PF17866">
    <property type="entry name" value="AAA_lid_6"/>
    <property type="match status" value="1"/>
</dbReference>
<reference evidence="5 6" key="1">
    <citation type="submission" date="2020-08" db="EMBL/GenBank/DDBJ databases">
        <title>Genomic Encyclopedia of Type Strains, Phase IV (KMG-IV): sequencing the most valuable type-strain genomes for metagenomic binning, comparative biology and taxonomic classification.</title>
        <authorList>
            <person name="Goeker M."/>
        </authorList>
    </citation>
    <scope>NUCLEOTIDE SEQUENCE [LARGE SCALE GENOMIC DNA]</scope>
    <source>
        <strain evidence="5 6">DSM 16325</strain>
    </source>
</reference>
<evidence type="ECO:0000313" key="5">
    <source>
        <dbReference type="EMBL" id="MBB5323581.1"/>
    </source>
</evidence>
<evidence type="ECO:0000256" key="1">
    <source>
        <dbReference type="ARBA" id="ARBA00010378"/>
    </source>
</evidence>
<evidence type="ECO:0000313" key="6">
    <source>
        <dbReference type="Proteomes" id="UP000520011"/>
    </source>
</evidence>
<dbReference type="Gene3D" id="1.10.8.60">
    <property type="match status" value="1"/>
</dbReference>
<dbReference type="RefSeq" id="WP_183251476.1">
    <property type="nucleotide sequence ID" value="NZ_JACHEP010000002.1"/>
</dbReference>
<dbReference type="InterPro" id="IPR003593">
    <property type="entry name" value="AAA+_ATPase"/>
</dbReference>
<comment type="caution">
    <text evidence="5">The sequence shown here is derived from an EMBL/GenBank/DDBJ whole genome shotgun (WGS) entry which is preliminary data.</text>
</comment>
<evidence type="ECO:0000256" key="3">
    <source>
        <dbReference type="ARBA" id="ARBA00022840"/>
    </source>
</evidence>
<dbReference type="GO" id="GO:0016887">
    <property type="term" value="F:ATP hydrolysis activity"/>
    <property type="evidence" value="ECO:0007669"/>
    <property type="project" value="InterPro"/>
</dbReference>
<dbReference type="CDD" id="cd00009">
    <property type="entry name" value="AAA"/>
    <property type="match status" value="1"/>
</dbReference>
<dbReference type="InterPro" id="IPR000641">
    <property type="entry name" value="CbxX/CfxQ"/>
</dbReference>
<feature type="domain" description="AAA+ ATPase" evidence="4">
    <location>
        <begin position="85"/>
        <end position="223"/>
    </location>
</feature>
<dbReference type="InterPro" id="IPR003959">
    <property type="entry name" value="ATPase_AAA_core"/>
</dbReference>
<dbReference type="NCBIfam" id="TIGR02881">
    <property type="entry name" value="spore_V_K"/>
    <property type="match status" value="1"/>
</dbReference>
<dbReference type="PANTHER" id="PTHR43392">
    <property type="entry name" value="AAA-TYPE ATPASE FAMILY PROTEIN / ANKYRIN REPEAT FAMILY PROTEIN"/>
    <property type="match status" value="1"/>
</dbReference>
<evidence type="ECO:0000259" key="4">
    <source>
        <dbReference type="SMART" id="SM00382"/>
    </source>
</evidence>
<gene>
    <name evidence="5" type="ORF">HNQ34_000673</name>
</gene>
<dbReference type="InterPro" id="IPR014232">
    <property type="entry name" value="Spore_V_K"/>
</dbReference>
<dbReference type="Pfam" id="PF00004">
    <property type="entry name" value="AAA"/>
    <property type="match status" value="1"/>
</dbReference>
<sequence>MSEVTMNKAKGQINIVLNSKHMNHLAKEERSEGIDYEQHAILKNIQKEFDQLIGLENVKKIVKEVYAWLYINKMRKENGLKSNKQALHMIFKGNPGTGKTTVARLLGKLFFEMNVLSKGHFIEAERADLVGEYIGHTANKTRDLIKKARGGILFIDEAYSLARGGEKDFGKEAIDTLVKGMEDHCEDLVVILAGYPAEMDYFLSLNPGLPSRFPLIIEFPDYTVDELIKIAKQMLREREYEFTLEAERKLYYHIEELLETKKEKKFSNGRYIRNLIEKAIRKQAVRLLYEGRYDKKELTLIRDRDLIIGL</sequence>
<organism evidence="5 6">
    <name type="scientific">Anoxybacteroides tepidamans</name>
    <dbReference type="NCBI Taxonomy" id="265948"/>
    <lineage>
        <taxon>Bacteria</taxon>
        <taxon>Bacillati</taxon>
        <taxon>Bacillota</taxon>
        <taxon>Bacilli</taxon>
        <taxon>Bacillales</taxon>
        <taxon>Anoxybacillaceae</taxon>
        <taxon>Anoxybacteroides</taxon>
    </lineage>
</organism>